<keyword evidence="3" id="KW-1185">Reference proteome</keyword>
<evidence type="ECO:0000313" key="3">
    <source>
        <dbReference type="Proteomes" id="UP000214646"/>
    </source>
</evidence>
<organism evidence="2 3">
    <name type="scientific">Fimbriiglobus ruber</name>
    <dbReference type="NCBI Taxonomy" id="1908690"/>
    <lineage>
        <taxon>Bacteria</taxon>
        <taxon>Pseudomonadati</taxon>
        <taxon>Planctomycetota</taxon>
        <taxon>Planctomycetia</taxon>
        <taxon>Gemmatales</taxon>
        <taxon>Gemmataceae</taxon>
        <taxon>Fimbriiglobus</taxon>
    </lineage>
</organism>
<name>A0A225E0L0_9BACT</name>
<dbReference type="AlphaFoldDB" id="A0A225E0L0"/>
<dbReference type="RefSeq" id="WP_088253939.1">
    <property type="nucleotide sequence ID" value="NZ_NIDE01000004.1"/>
</dbReference>
<gene>
    <name evidence="2" type="ORF">FRUB_02628</name>
</gene>
<proteinExistence type="predicted"/>
<feature type="signal peptide" evidence="1">
    <location>
        <begin position="1"/>
        <end position="28"/>
    </location>
</feature>
<feature type="chain" id="PRO_5012827294" evidence="1">
    <location>
        <begin position="29"/>
        <end position="295"/>
    </location>
</feature>
<keyword evidence="1" id="KW-0732">Signal</keyword>
<protein>
    <submittedName>
        <fullName evidence="2">Uncharacterized protein</fullName>
    </submittedName>
</protein>
<dbReference type="OrthoDB" id="285659at2"/>
<accession>A0A225E0L0</accession>
<comment type="caution">
    <text evidence="2">The sequence shown here is derived from an EMBL/GenBank/DDBJ whole genome shotgun (WGS) entry which is preliminary data.</text>
</comment>
<reference evidence="3" key="1">
    <citation type="submission" date="2017-06" db="EMBL/GenBank/DDBJ databases">
        <title>Genome analysis of Fimbriiglobus ruber SP5, the first member of the order Planctomycetales with confirmed chitinolytic capability.</title>
        <authorList>
            <person name="Ravin N.V."/>
            <person name="Rakitin A.L."/>
            <person name="Ivanova A.A."/>
            <person name="Beletsky A.V."/>
            <person name="Kulichevskaya I.S."/>
            <person name="Mardanov A.V."/>
            <person name="Dedysh S.N."/>
        </authorList>
    </citation>
    <scope>NUCLEOTIDE SEQUENCE [LARGE SCALE GENOMIC DNA]</scope>
    <source>
        <strain evidence="3">SP5</strain>
    </source>
</reference>
<evidence type="ECO:0000313" key="2">
    <source>
        <dbReference type="EMBL" id="OWK43029.1"/>
    </source>
</evidence>
<dbReference type="Proteomes" id="UP000214646">
    <property type="component" value="Unassembled WGS sequence"/>
</dbReference>
<sequence length="295" mass="32900">MSPPRIRPAIGTAFAVAAVTFTSGVLSAAPPEPPPVGDKARKEEPISDAAKEYLQAATKFVEGIEVEVLTDGKWARVKRIEQPLLLYGDLTREDDRGSVWGWGEQGRPVTLLELYQKVNDRRTWKVGICNTSGGKLRASRAGAPWWQENNSGVELRPIPNAPTVAAEAAQQQQQVKLLARKFTGHEFWNPNNTRYELRRLERPLHTYRDEARGLLAGGLFTLANGTNPELMLFVEARAKEGSKPVWQFAVGRLADAPLHLEYDGKEVFTAPMADLFLEPEKSYWTDSIVVPRTKK</sequence>
<evidence type="ECO:0000256" key="1">
    <source>
        <dbReference type="SAM" id="SignalP"/>
    </source>
</evidence>
<dbReference type="EMBL" id="NIDE01000004">
    <property type="protein sequence ID" value="OWK43029.1"/>
    <property type="molecule type" value="Genomic_DNA"/>
</dbReference>